<dbReference type="InterPro" id="IPR032466">
    <property type="entry name" value="Metal_Hydrolase"/>
</dbReference>
<keyword evidence="2" id="KW-0378">Hydrolase</keyword>
<gene>
    <name evidence="5" type="ORF">LCGC14_0299970</name>
</gene>
<dbReference type="Gene3D" id="2.30.40.10">
    <property type="entry name" value="Urease, subunit C, domain 1"/>
    <property type="match status" value="1"/>
</dbReference>
<dbReference type="PANTHER" id="PTHR43794">
    <property type="entry name" value="AMINOHYDROLASE SSNA-RELATED"/>
    <property type="match status" value="1"/>
</dbReference>
<dbReference type="CDD" id="cd01298">
    <property type="entry name" value="ATZ_TRZ_like"/>
    <property type="match status" value="1"/>
</dbReference>
<dbReference type="PANTHER" id="PTHR43794:SF11">
    <property type="entry name" value="AMIDOHYDROLASE-RELATED DOMAIN-CONTAINING PROTEIN"/>
    <property type="match status" value="1"/>
</dbReference>
<dbReference type="Pfam" id="PF01979">
    <property type="entry name" value="Amidohydro_1"/>
    <property type="match status" value="1"/>
</dbReference>
<accession>A0A0F9TQP9</accession>
<dbReference type="FunFam" id="3.20.20.140:FF:000014">
    <property type="entry name" value="5-methylthioadenosine/S-adenosylhomocysteine deaminase"/>
    <property type="match status" value="1"/>
</dbReference>
<organism evidence="5">
    <name type="scientific">marine sediment metagenome</name>
    <dbReference type="NCBI Taxonomy" id="412755"/>
    <lineage>
        <taxon>unclassified sequences</taxon>
        <taxon>metagenomes</taxon>
        <taxon>ecological metagenomes</taxon>
    </lineage>
</organism>
<protein>
    <recommendedName>
        <fullName evidence="4">Amidohydrolase-related domain-containing protein</fullName>
    </recommendedName>
</protein>
<evidence type="ECO:0000313" key="5">
    <source>
        <dbReference type="EMBL" id="KKN83365.1"/>
    </source>
</evidence>
<dbReference type="GO" id="GO:0019239">
    <property type="term" value="F:deaminase activity"/>
    <property type="evidence" value="ECO:0007669"/>
    <property type="project" value="UniProtKB-ARBA"/>
</dbReference>
<dbReference type="AlphaFoldDB" id="A0A0F9TQP9"/>
<dbReference type="EMBL" id="LAZR01000186">
    <property type="protein sequence ID" value="KKN83365.1"/>
    <property type="molecule type" value="Genomic_DNA"/>
</dbReference>
<dbReference type="GO" id="GO:0016814">
    <property type="term" value="F:hydrolase activity, acting on carbon-nitrogen (but not peptide) bonds, in cyclic amidines"/>
    <property type="evidence" value="ECO:0007669"/>
    <property type="project" value="UniProtKB-ARBA"/>
</dbReference>
<dbReference type="SUPFAM" id="SSF51556">
    <property type="entry name" value="Metallo-dependent hydrolases"/>
    <property type="match status" value="1"/>
</dbReference>
<dbReference type="InterPro" id="IPR050287">
    <property type="entry name" value="MTA/SAH_deaminase"/>
</dbReference>
<comment type="caution">
    <text evidence="5">The sequence shown here is derived from an EMBL/GenBank/DDBJ whole genome shotgun (WGS) entry which is preliminary data.</text>
</comment>
<dbReference type="GO" id="GO:0046872">
    <property type="term" value="F:metal ion binding"/>
    <property type="evidence" value="ECO:0007669"/>
    <property type="project" value="UniProtKB-KW"/>
</dbReference>
<reference evidence="5" key="1">
    <citation type="journal article" date="2015" name="Nature">
        <title>Complex archaea that bridge the gap between prokaryotes and eukaryotes.</title>
        <authorList>
            <person name="Spang A."/>
            <person name="Saw J.H."/>
            <person name="Jorgensen S.L."/>
            <person name="Zaremba-Niedzwiedzka K."/>
            <person name="Martijn J."/>
            <person name="Lind A.E."/>
            <person name="van Eijk R."/>
            <person name="Schleper C."/>
            <person name="Guy L."/>
            <person name="Ettema T.J."/>
        </authorList>
    </citation>
    <scope>NUCLEOTIDE SEQUENCE</scope>
</reference>
<dbReference type="InterPro" id="IPR006680">
    <property type="entry name" value="Amidohydro-rel"/>
</dbReference>
<evidence type="ECO:0000256" key="1">
    <source>
        <dbReference type="ARBA" id="ARBA00022723"/>
    </source>
</evidence>
<name>A0A0F9TQP9_9ZZZZ</name>
<dbReference type="InterPro" id="IPR011059">
    <property type="entry name" value="Metal-dep_hydrolase_composite"/>
</dbReference>
<dbReference type="SUPFAM" id="SSF51338">
    <property type="entry name" value="Composite domain of metallo-dependent hydrolases"/>
    <property type="match status" value="2"/>
</dbReference>
<evidence type="ECO:0000259" key="4">
    <source>
        <dbReference type="Pfam" id="PF01979"/>
    </source>
</evidence>
<evidence type="ECO:0000256" key="2">
    <source>
        <dbReference type="ARBA" id="ARBA00022801"/>
    </source>
</evidence>
<proteinExistence type="predicted"/>
<dbReference type="NCBIfam" id="NF006055">
    <property type="entry name" value="PRK08203.1"/>
    <property type="match status" value="1"/>
</dbReference>
<keyword evidence="1" id="KW-0479">Metal-binding</keyword>
<keyword evidence="3" id="KW-0862">Zinc</keyword>
<sequence length="478" mass="51933">MSATPAGTEQGTAMSIQLLDHIDYLATFDDQRREIRDGAILIDGNTILWVGASADKPDIAVTQTHDLRGHVVMPGMVNTHHHMYQNLTRVMAQDDELFTWLNTLYPIWAKLDDNAIHVSSKVAMAELLLSGCTTAADHLYMLPNGSTLDSQIAAADEMGIRFHASRGAMSRGQSQGGLPPDNCVEKEEDILRDAERLIQRYHDPAAQSMLRITLAPCSPFSVTPGLMKDAAQLARKYPGVRLHSHLAEELDEEEYCQQIYGMRSVAFAESVDWIGDDVWFAHGIFLDDAEIALFAQTGTGVTHCPSANMRCGQGIAKVRQMLDAGVPVGLGVDGSASNDSSNLFLEARLAQLLQRVAPARYGSEAPGGRGGFGGDPGALSAREALEMATRGGARLLGRDDIGYLAAGMSADIIAVSTEHLSFAGTQRDPLAALIMCGPFTTSHSWVNGRMRVAEGRLIDHQIPTLLREHEKVMQRIYL</sequence>
<dbReference type="Gene3D" id="3.20.20.140">
    <property type="entry name" value="Metal-dependent hydrolases"/>
    <property type="match status" value="1"/>
</dbReference>
<feature type="domain" description="Amidohydrolase-related" evidence="4">
    <location>
        <begin position="71"/>
        <end position="423"/>
    </location>
</feature>
<evidence type="ECO:0000256" key="3">
    <source>
        <dbReference type="ARBA" id="ARBA00022833"/>
    </source>
</evidence>